<dbReference type="SUPFAM" id="SSF56672">
    <property type="entry name" value="DNA/RNA polymerases"/>
    <property type="match status" value="1"/>
</dbReference>
<dbReference type="InterPro" id="IPR043502">
    <property type="entry name" value="DNA/RNA_pol_sf"/>
</dbReference>
<dbReference type="InterPro" id="IPR036691">
    <property type="entry name" value="Endo/exonu/phosph_ase_sf"/>
</dbReference>
<dbReference type="PROSITE" id="PS50878">
    <property type="entry name" value="RT_POL"/>
    <property type="match status" value="1"/>
</dbReference>
<dbReference type="Pfam" id="PF00078">
    <property type="entry name" value="RVT_1"/>
    <property type="match status" value="1"/>
</dbReference>
<proteinExistence type="predicted"/>
<dbReference type="Gene3D" id="3.60.10.10">
    <property type="entry name" value="Endonuclease/exonuclease/phosphatase"/>
    <property type="match status" value="1"/>
</dbReference>
<name>A0AAU9TFX5_EUPED</name>
<evidence type="ECO:0000313" key="3">
    <source>
        <dbReference type="Proteomes" id="UP001153954"/>
    </source>
</evidence>
<organism evidence="2 3">
    <name type="scientific">Euphydryas editha</name>
    <name type="common">Edith's checkerspot</name>
    <dbReference type="NCBI Taxonomy" id="104508"/>
    <lineage>
        <taxon>Eukaryota</taxon>
        <taxon>Metazoa</taxon>
        <taxon>Ecdysozoa</taxon>
        <taxon>Arthropoda</taxon>
        <taxon>Hexapoda</taxon>
        <taxon>Insecta</taxon>
        <taxon>Pterygota</taxon>
        <taxon>Neoptera</taxon>
        <taxon>Endopterygota</taxon>
        <taxon>Lepidoptera</taxon>
        <taxon>Glossata</taxon>
        <taxon>Ditrysia</taxon>
        <taxon>Papilionoidea</taxon>
        <taxon>Nymphalidae</taxon>
        <taxon>Nymphalinae</taxon>
        <taxon>Euphydryas</taxon>
    </lineage>
</organism>
<dbReference type="AlphaFoldDB" id="A0AAU9TFX5"/>
<comment type="caution">
    <text evidence="2">The sequence shown here is derived from an EMBL/GenBank/DDBJ whole genome shotgun (WGS) entry which is preliminary data.</text>
</comment>
<dbReference type="Pfam" id="PF14529">
    <property type="entry name" value="Exo_endo_phos_2"/>
    <property type="match status" value="1"/>
</dbReference>
<dbReference type="InterPro" id="IPR005135">
    <property type="entry name" value="Endo/exonuclease/phosphatase"/>
</dbReference>
<dbReference type="PANTHER" id="PTHR33332">
    <property type="entry name" value="REVERSE TRANSCRIPTASE DOMAIN-CONTAINING PROTEIN"/>
    <property type="match status" value="1"/>
</dbReference>
<dbReference type="GO" id="GO:0003824">
    <property type="term" value="F:catalytic activity"/>
    <property type="evidence" value="ECO:0007669"/>
    <property type="project" value="InterPro"/>
</dbReference>
<dbReference type="SUPFAM" id="SSF56219">
    <property type="entry name" value="DNase I-like"/>
    <property type="match status" value="1"/>
</dbReference>
<protein>
    <recommendedName>
        <fullName evidence="1">Reverse transcriptase domain-containing protein</fullName>
    </recommendedName>
</protein>
<keyword evidence="3" id="KW-1185">Reference proteome</keyword>
<reference evidence="2" key="1">
    <citation type="submission" date="2022-03" db="EMBL/GenBank/DDBJ databases">
        <authorList>
            <person name="Tunstrom K."/>
        </authorList>
    </citation>
    <scope>NUCLEOTIDE SEQUENCE</scope>
</reference>
<evidence type="ECO:0000313" key="2">
    <source>
        <dbReference type="EMBL" id="CAH2084309.1"/>
    </source>
</evidence>
<evidence type="ECO:0000259" key="1">
    <source>
        <dbReference type="PROSITE" id="PS50878"/>
    </source>
</evidence>
<accession>A0AAU9TFX5</accession>
<dbReference type="InterPro" id="IPR000477">
    <property type="entry name" value="RT_dom"/>
</dbReference>
<sequence>MMTDCITIYYQNCRGLKTKINTLYSNILADNYDMLILSETWLSATIHDCELIDSRYVLYRCDRDKVLTGKHDGGGVLIAVRRGLSVTRLLLENSEGYSLTPIIDYVLLSLNNKRGKVIVCGVYIPPSQNVCDYDNFLTSLYNKVNEVNYEHVYVVGDFNLPNLLWDGDTASYFSSLNLTNSDKSLLNFMSLLNVKQFNSIRNPLGRILDLFLSSDDNCVCELPSSPLVPLDCLHPAFYTMISINQTYKQMTNSSTPRFSRESKSGIPNVMFYNDKVSDDPEGICELFSDFFRSSFENQQQLSDVDFSDSSINPKSEIISNISLSEDSIIKELKSLNITKGPGPDGIPPFFFKYTATAISNPICLIFNRCLEEGVVPQIWKNANITPVYKTGSKNDIANYRPISLLSTLPKVLERLVHTQIYPILHNIIIPEQHGFVKHRSTVTNLLIYTNYLFLCMDNGLQVDAIYTDYCKAFDRVDHNMLLKKLAFNGIRGNLLRWFSSCVLNRTQRVVINGFSSGVINVSSGVPQGSIRGPLLFVLFVNDIGDCFRYAKFILYADDLKIYHSIKTIDDCSKIQEDLNRLTDYCRKHKLHLSISKCKQITFTKKVNKIEYNYKLESGYLNSVSLIKDLGLYLDSKLHLDYHINQITNHAFQLYGFVMRVCSSFKNYETYLTLYKALVRSQVEYASVIWNPIYDKYSQQLEQIQLNSVFLPYILEGPCWI</sequence>
<dbReference type="CDD" id="cd01650">
    <property type="entry name" value="RT_nLTR_like"/>
    <property type="match status" value="1"/>
</dbReference>
<dbReference type="GO" id="GO:0071897">
    <property type="term" value="P:DNA biosynthetic process"/>
    <property type="evidence" value="ECO:0007669"/>
    <property type="project" value="UniProtKB-ARBA"/>
</dbReference>
<dbReference type="EMBL" id="CAKOGL010000002">
    <property type="protein sequence ID" value="CAH2084309.1"/>
    <property type="molecule type" value="Genomic_DNA"/>
</dbReference>
<gene>
    <name evidence="2" type="ORF">EEDITHA_LOCUS888</name>
</gene>
<feature type="domain" description="Reverse transcriptase" evidence="1">
    <location>
        <begin position="368"/>
        <end position="658"/>
    </location>
</feature>
<dbReference type="Proteomes" id="UP001153954">
    <property type="component" value="Unassembled WGS sequence"/>
</dbReference>